<dbReference type="GO" id="GO:0009401">
    <property type="term" value="P:phosphoenolpyruvate-dependent sugar phosphotransferase system"/>
    <property type="evidence" value="ECO:0007669"/>
    <property type="project" value="InterPro"/>
</dbReference>
<dbReference type="PROSITE" id="PS51372">
    <property type="entry name" value="PRD_2"/>
    <property type="match status" value="2"/>
</dbReference>
<evidence type="ECO:0000259" key="5">
    <source>
        <dbReference type="PROSITE" id="PS51099"/>
    </source>
</evidence>
<evidence type="ECO:0000313" key="7">
    <source>
        <dbReference type="EMBL" id="MSS59237.1"/>
    </source>
</evidence>
<evidence type="ECO:0000313" key="8">
    <source>
        <dbReference type="Proteomes" id="UP000461880"/>
    </source>
</evidence>
<comment type="caution">
    <text evidence="7">The sequence shown here is derived from an EMBL/GenBank/DDBJ whole genome shotgun (WGS) entry which is preliminary data.</text>
</comment>
<keyword evidence="3" id="KW-0805">Transcription regulation</keyword>
<evidence type="ECO:0000256" key="1">
    <source>
        <dbReference type="ARBA" id="ARBA00022679"/>
    </source>
</evidence>
<dbReference type="RefSeq" id="WP_105302632.1">
    <property type="nucleotide sequence ID" value="NZ_JAQXPC010000021.1"/>
</dbReference>
<reference evidence="7 8" key="1">
    <citation type="submission" date="2019-08" db="EMBL/GenBank/DDBJ databases">
        <title>In-depth cultivation of the pig gut microbiome towards novel bacterial diversity and tailored functional studies.</title>
        <authorList>
            <person name="Wylensek D."/>
            <person name="Hitch T.C.A."/>
            <person name="Clavel T."/>
        </authorList>
    </citation>
    <scope>NUCLEOTIDE SEQUENCE [LARGE SCALE GENOMIC DNA]</scope>
    <source>
        <strain evidence="7 8">Oil+RF-744-GAM-WT-6</strain>
    </source>
</reference>
<feature type="domain" description="PRD" evidence="6">
    <location>
        <begin position="267"/>
        <end position="377"/>
    </location>
</feature>
<dbReference type="Pfam" id="PF00874">
    <property type="entry name" value="PRD"/>
    <property type="match status" value="1"/>
</dbReference>
<dbReference type="Gene3D" id="3.40.50.2300">
    <property type="match status" value="1"/>
</dbReference>
<dbReference type="InterPro" id="IPR013011">
    <property type="entry name" value="PTS_EIIB_2"/>
</dbReference>
<dbReference type="Gene3D" id="1.10.10.10">
    <property type="entry name" value="Winged helix-like DNA-binding domain superfamily/Winged helix DNA-binding domain"/>
    <property type="match status" value="1"/>
</dbReference>
<dbReference type="InterPro" id="IPR036390">
    <property type="entry name" value="WH_DNA-bd_sf"/>
</dbReference>
<dbReference type="InterPro" id="IPR013196">
    <property type="entry name" value="HTH_11"/>
</dbReference>
<protein>
    <submittedName>
        <fullName evidence="7">PRD domain-containing protein</fullName>
    </submittedName>
</protein>
<dbReference type="InterPro" id="IPR036095">
    <property type="entry name" value="PTS_EIIB-like_sf"/>
</dbReference>
<accession>A0A7X2TG16</accession>
<dbReference type="PANTHER" id="PTHR30185">
    <property type="entry name" value="CRYPTIC BETA-GLUCOSIDE BGL OPERON ANTITERMINATOR"/>
    <property type="match status" value="1"/>
</dbReference>
<evidence type="ECO:0000256" key="2">
    <source>
        <dbReference type="ARBA" id="ARBA00022737"/>
    </source>
</evidence>
<feature type="domain" description="PTS EIIB type-2" evidence="5">
    <location>
        <begin position="379"/>
        <end position="467"/>
    </location>
</feature>
<sequence length="590" mass="65997">MKRRQIEILNRILESRDPVALNELIAEFGKSERSIRYDIKTIREELAEYGICLESKSGDGYYIIATQIPECINLLNSGKLNDEQIINEDLAAKSFCLLFGKGGYETLDSLTLKVNSSKGTLNKSLKDFNSQHAGINFEFGRKGVRLSGDEYFLREKAIQYSSILFQSFTLSDDERQGVNDAVKKANEAFDVWITAKGFRDLTSYCEVSLIRKKNSGTTYDTKFLDHDETLYAAFLLKELGIESNGKELACMVRHMIHCGVVVSEDGILQQKTAEETDGLIDRIEQECRKRDVWLSKSDLSRDLKRHLNQLAKCLVYGIEPPENPMLINIKTNYREAFEIAKDAAQGWKFCGGHELSESEVSYVAIYIYQDTQHKPHESKKVLVVCATGKGLSSVFASKIADRFPDLEIVGLDSAYHALSDTKGADFIISTVPIREASIPVVVVTAMLNDLDLDLIDSYVHGGIHPKNAPLETGALNPAIDSGELKKASESIGAALLALIDTLNDLPNEFHLSTEVINALLIHLIFAIPRWCSPDEEANDMAGKQLLSYRKKYPEITALMDGFFKKTEQVLGVQISEGERVAFYVYILRGN</sequence>
<dbReference type="Proteomes" id="UP000461880">
    <property type="component" value="Unassembled WGS sequence"/>
</dbReference>
<keyword evidence="4" id="KW-0804">Transcription</keyword>
<dbReference type="GO" id="GO:0008982">
    <property type="term" value="F:protein-N(PI)-phosphohistidine-sugar phosphotransferase activity"/>
    <property type="evidence" value="ECO:0007669"/>
    <property type="project" value="InterPro"/>
</dbReference>
<evidence type="ECO:0000259" key="6">
    <source>
        <dbReference type="PROSITE" id="PS51372"/>
    </source>
</evidence>
<dbReference type="Pfam" id="PF08279">
    <property type="entry name" value="HTH_11"/>
    <property type="match status" value="1"/>
</dbReference>
<evidence type="ECO:0000256" key="4">
    <source>
        <dbReference type="ARBA" id="ARBA00023163"/>
    </source>
</evidence>
<keyword evidence="1" id="KW-0808">Transferase</keyword>
<dbReference type="InterPro" id="IPR036634">
    <property type="entry name" value="PRD_sf"/>
</dbReference>
<gene>
    <name evidence="7" type="ORF">FYJ51_10050</name>
</gene>
<dbReference type="CDD" id="cd05568">
    <property type="entry name" value="PTS_IIB_bgl_like"/>
    <property type="match status" value="1"/>
</dbReference>
<dbReference type="InterPro" id="IPR050661">
    <property type="entry name" value="BglG_antiterminators"/>
</dbReference>
<evidence type="ECO:0000256" key="3">
    <source>
        <dbReference type="ARBA" id="ARBA00023015"/>
    </source>
</evidence>
<dbReference type="InterPro" id="IPR011608">
    <property type="entry name" value="PRD"/>
</dbReference>
<keyword evidence="8" id="KW-1185">Reference proteome</keyword>
<dbReference type="AlphaFoldDB" id="A0A7X2TG16"/>
<dbReference type="SUPFAM" id="SSF46785">
    <property type="entry name" value="Winged helix' DNA-binding domain"/>
    <property type="match status" value="1"/>
</dbReference>
<dbReference type="GO" id="GO:0006355">
    <property type="term" value="P:regulation of DNA-templated transcription"/>
    <property type="evidence" value="ECO:0007669"/>
    <property type="project" value="InterPro"/>
</dbReference>
<proteinExistence type="predicted"/>
<dbReference type="Gene3D" id="1.10.1790.10">
    <property type="entry name" value="PRD domain"/>
    <property type="match status" value="2"/>
</dbReference>
<dbReference type="InterPro" id="IPR036388">
    <property type="entry name" value="WH-like_DNA-bd_sf"/>
</dbReference>
<organism evidence="7 8">
    <name type="scientific">Stecheria intestinalis</name>
    <dbReference type="NCBI Taxonomy" id="2606630"/>
    <lineage>
        <taxon>Bacteria</taxon>
        <taxon>Bacillati</taxon>
        <taxon>Bacillota</taxon>
        <taxon>Erysipelotrichia</taxon>
        <taxon>Erysipelotrichales</taxon>
        <taxon>Erysipelotrichaceae</taxon>
        <taxon>Stecheria</taxon>
    </lineage>
</organism>
<dbReference type="SUPFAM" id="SSF52794">
    <property type="entry name" value="PTS system IIB component-like"/>
    <property type="match status" value="1"/>
</dbReference>
<keyword evidence="2" id="KW-0677">Repeat</keyword>
<dbReference type="PROSITE" id="PS51099">
    <property type="entry name" value="PTS_EIIB_TYPE_2"/>
    <property type="match status" value="1"/>
</dbReference>
<dbReference type="PANTHER" id="PTHR30185:SF18">
    <property type="entry name" value="TRANSCRIPTIONAL REGULATOR MTLR"/>
    <property type="match status" value="1"/>
</dbReference>
<dbReference type="SUPFAM" id="SSF63520">
    <property type="entry name" value="PTS-regulatory domain, PRD"/>
    <property type="match status" value="2"/>
</dbReference>
<feature type="domain" description="PRD" evidence="6">
    <location>
        <begin position="485"/>
        <end position="590"/>
    </location>
</feature>
<name>A0A7X2TG16_9FIRM</name>
<dbReference type="EMBL" id="VUMN01000026">
    <property type="protein sequence ID" value="MSS59237.1"/>
    <property type="molecule type" value="Genomic_DNA"/>
</dbReference>